<evidence type="ECO:0000256" key="7">
    <source>
        <dbReference type="SAM" id="MobiDB-lite"/>
    </source>
</evidence>
<sequence>MDPEKTTAHRQALEEAARDGRLGLKAPTATTNNPDWFVRVGDQLRPTASRQAVHDKILSDWHNGTPNPGKDRIAIITAGPPGAGKSSVLPGVQERLSSEGWRQVDPDAFKDKLLEQSLNDGSFSKMVPEGMGQPGEQFFPREMAALVHEESGLISDKAMAMSLQAGENVVIDGTLASEWWSNELVNQLDQAGYEVHVVDVETSKEVAQERVNGRWQGPYEEVQEKAAQGQDVSKELGGRWVPNEVVGYMYKEGQDDRAISADNAEKLIQKHAAVKEVDRYYTPHSKAAPERMESWQRDESGKVTHKTYENSQSREQSQEKSKESPSLATQTKIEQLRSRVGGREVESNAVVGGKASTQQQGQGQAQVPSQGKNQPQAQRTAQQHDDRRRQERGRGQER</sequence>
<dbReference type="Proteomes" id="UP000556084">
    <property type="component" value="Unassembled WGS sequence"/>
</dbReference>
<keyword evidence="4" id="KW-0067">ATP-binding</keyword>
<dbReference type="EC" id="2.7.1.176" evidence="2"/>
<evidence type="ECO:0000313" key="10">
    <source>
        <dbReference type="Proteomes" id="UP000556084"/>
    </source>
</evidence>
<dbReference type="InterPro" id="IPR010488">
    <property type="entry name" value="Zeta_toxin_domain"/>
</dbReference>
<dbReference type="EMBL" id="JACHJH010000001">
    <property type="protein sequence ID" value="MBB4892076.1"/>
    <property type="molecule type" value="Genomic_DNA"/>
</dbReference>
<dbReference type="SUPFAM" id="SSF52540">
    <property type="entry name" value="P-loop containing nucleoside triphosphate hydrolases"/>
    <property type="match status" value="1"/>
</dbReference>
<reference evidence="9 10" key="1">
    <citation type="submission" date="2020-08" db="EMBL/GenBank/DDBJ databases">
        <title>Genomic Encyclopedia of Type Strains, Phase III (KMG-III): the genomes of soil and plant-associated and newly described type strains.</title>
        <authorList>
            <person name="Whitman W."/>
        </authorList>
    </citation>
    <scope>NUCLEOTIDE SEQUENCE [LARGE SCALE GENOMIC DNA]</scope>
    <source>
        <strain evidence="9 10">CECT 3266</strain>
    </source>
</reference>
<comment type="caution">
    <text evidence="9">The sequence shown here is derived from an EMBL/GenBank/DDBJ whole genome shotgun (WGS) entry which is preliminary data.</text>
</comment>
<keyword evidence="3" id="KW-0547">Nucleotide-binding</keyword>
<feature type="region of interest" description="Disordered" evidence="7">
    <location>
        <begin position="284"/>
        <end position="398"/>
    </location>
</feature>
<evidence type="ECO:0000313" key="9">
    <source>
        <dbReference type="EMBL" id="MBB4892076.1"/>
    </source>
</evidence>
<feature type="compositionally biased region" description="Basic and acidic residues" evidence="7">
    <location>
        <begin position="284"/>
        <end position="308"/>
    </location>
</feature>
<comment type="similarity">
    <text evidence="1">Belongs to the zeta toxin family.</text>
</comment>
<proteinExistence type="inferred from homology"/>
<dbReference type="AlphaFoldDB" id="A0A7W7LLZ3"/>
<feature type="compositionally biased region" description="Low complexity" evidence="7">
    <location>
        <begin position="352"/>
        <end position="371"/>
    </location>
</feature>
<evidence type="ECO:0000259" key="8">
    <source>
        <dbReference type="Pfam" id="PF06414"/>
    </source>
</evidence>
<protein>
    <recommendedName>
        <fullName evidence="5">UDP-N-acetylglucosamine kinase</fullName>
        <ecNumber evidence="2">2.7.1.176</ecNumber>
    </recommendedName>
    <alternativeName>
        <fullName evidence="5">UDP-N-acetylglucosamine kinase</fullName>
    </alternativeName>
</protein>
<feature type="domain" description="Zeta toxin" evidence="8">
    <location>
        <begin position="68"/>
        <end position="245"/>
    </location>
</feature>
<evidence type="ECO:0000256" key="4">
    <source>
        <dbReference type="ARBA" id="ARBA00022840"/>
    </source>
</evidence>
<evidence type="ECO:0000256" key="1">
    <source>
        <dbReference type="ARBA" id="ARBA00009104"/>
    </source>
</evidence>
<evidence type="ECO:0000256" key="3">
    <source>
        <dbReference type="ARBA" id="ARBA00022741"/>
    </source>
</evidence>
<feature type="region of interest" description="Disordered" evidence="7">
    <location>
        <begin position="1"/>
        <end position="32"/>
    </location>
</feature>
<evidence type="ECO:0000256" key="6">
    <source>
        <dbReference type="ARBA" id="ARBA00048178"/>
    </source>
</evidence>
<dbReference type="InterPro" id="IPR027417">
    <property type="entry name" value="P-loop_NTPase"/>
</dbReference>
<evidence type="ECO:0000256" key="2">
    <source>
        <dbReference type="ARBA" id="ARBA00011963"/>
    </source>
</evidence>
<accession>A0A7W7LLZ3</accession>
<comment type="catalytic activity">
    <reaction evidence="6">
        <text>UDP-N-acetyl-alpha-D-glucosamine + ATP = UDP-N-acetyl-alpha-D-glucosamine 3'-phosphate + ADP + H(+)</text>
        <dbReference type="Rhea" id="RHEA:32671"/>
        <dbReference type="ChEBI" id="CHEBI:15378"/>
        <dbReference type="ChEBI" id="CHEBI:30616"/>
        <dbReference type="ChEBI" id="CHEBI:57705"/>
        <dbReference type="ChEBI" id="CHEBI:64353"/>
        <dbReference type="ChEBI" id="CHEBI:456216"/>
        <dbReference type="EC" id="2.7.1.176"/>
    </reaction>
</comment>
<evidence type="ECO:0000256" key="5">
    <source>
        <dbReference type="ARBA" id="ARBA00032897"/>
    </source>
</evidence>
<feature type="compositionally biased region" description="Basic and acidic residues" evidence="7">
    <location>
        <begin position="382"/>
        <end position="398"/>
    </location>
</feature>
<dbReference type="Gene3D" id="3.40.50.300">
    <property type="entry name" value="P-loop containing nucleotide triphosphate hydrolases"/>
    <property type="match status" value="1"/>
</dbReference>
<feature type="compositionally biased region" description="Basic and acidic residues" evidence="7">
    <location>
        <begin position="334"/>
        <end position="346"/>
    </location>
</feature>
<name>A0A7W7LLZ3_9ACTN</name>
<feature type="compositionally biased region" description="Polar residues" evidence="7">
    <location>
        <begin position="372"/>
        <end position="381"/>
    </location>
</feature>
<dbReference type="GO" id="GO:0016301">
    <property type="term" value="F:kinase activity"/>
    <property type="evidence" value="ECO:0007669"/>
    <property type="project" value="InterPro"/>
</dbReference>
<gene>
    <name evidence="9" type="ORF">FHS39_001076</name>
</gene>
<keyword evidence="9" id="KW-0808">Transferase</keyword>
<dbReference type="RefSeq" id="WP_184346552.1">
    <property type="nucleotide sequence ID" value="NZ_JACHJH010000001.1"/>
</dbReference>
<dbReference type="GO" id="GO:0005524">
    <property type="term" value="F:ATP binding"/>
    <property type="evidence" value="ECO:0007669"/>
    <property type="project" value="UniProtKB-KW"/>
</dbReference>
<dbReference type="Pfam" id="PF06414">
    <property type="entry name" value="Zeta_toxin"/>
    <property type="match status" value="1"/>
</dbReference>
<organism evidence="9 10">
    <name type="scientific">Streptomyces olivoverticillatus</name>
    <dbReference type="NCBI Taxonomy" id="66427"/>
    <lineage>
        <taxon>Bacteria</taxon>
        <taxon>Bacillati</taxon>
        <taxon>Actinomycetota</taxon>
        <taxon>Actinomycetes</taxon>
        <taxon>Kitasatosporales</taxon>
        <taxon>Streptomycetaceae</taxon>
        <taxon>Streptomyces</taxon>
    </lineage>
</organism>
<feature type="compositionally biased region" description="Basic and acidic residues" evidence="7">
    <location>
        <begin position="1"/>
        <end position="22"/>
    </location>
</feature>
<keyword evidence="10" id="KW-1185">Reference proteome</keyword>